<feature type="non-terminal residue" evidence="2">
    <location>
        <position position="1"/>
    </location>
</feature>
<dbReference type="SUPFAM" id="SSF54593">
    <property type="entry name" value="Glyoxalase/Bleomycin resistance protein/Dihydroxybiphenyl dioxygenase"/>
    <property type="match status" value="1"/>
</dbReference>
<dbReference type="GO" id="GO:0004462">
    <property type="term" value="F:lactoylglutathione lyase activity"/>
    <property type="evidence" value="ECO:0007669"/>
    <property type="project" value="UniProtKB-EC"/>
</dbReference>
<keyword evidence="2" id="KW-0456">Lyase</keyword>
<dbReference type="AlphaFoldDB" id="T0ZI62"/>
<dbReference type="Gene3D" id="3.10.180.10">
    <property type="entry name" value="2,3-Dihydroxybiphenyl 1,2-Dioxygenase, domain 1"/>
    <property type="match status" value="1"/>
</dbReference>
<evidence type="ECO:0000259" key="1">
    <source>
        <dbReference type="PROSITE" id="PS51819"/>
    </source>
</evidence>
<protein>
    <submittedName>
        <fullName evidence="2">Glyoxalase/bleomycin resistance protein/dioxygenase</fullName>
        <ecNumber evidence="2">4.4.1.5</ecNumber>
    </submittedName>
</protein>
<dbReference type="EC" id="4.4.1.5" evidence="2"/>
<dbReference type="InterPro" id="IPR037523">
    <property type="entry name" value="VOC_core"/>
</dbReference>
<gene>
    <name evidence="2" type="ORF">B1A_20665</name>
</gene>
<dbReference type="GO" id="GO:0051213">
    <property type="term" value="F:dioxygenase activity"/>
    <property type="evidence" value="ECO:0007669"/>
    <property type="project" value="UniProtKB-KW"/>
</dbReference>
<evidence type="ECO:0000313" key="2">
    <source>
        <dbReference type="EMBL" id="EQD29530.1"/>
    </source>
</evidence>
<dbReference type="EMBL" id="AUZX01015256">
    <property type="protein sequence ID" value="EQD29530.1"/>
    <property type="molecule type" value="Genomic_DNA"/>
</dbReference>
<proteinExistence type="predicted"/>
<dbReference type="Pfam" id="PF00903">
    <property type="entry name" value="Glyoxalase"/>
    <property type="match status" value="1"/>
</dbReference>
<sequence length="118" mass="12626">PMSEYDARMVVLSTDDLEESIRFYTETLGMPLKFRDGAHFAAFDGGSITIALATAVDHPMPGQVVVGIKTANVDTAAHAVEAGGGGIVRGPYTDAHERRVVVYDNKGNGLVFYTPLAR</sequence>
<dbReference type="InterPro" id="IPR004360">
    <property type="entry name" value="Glyas_Fos-R_dOase_dom"/>
</dbReference>
<name>T0ZI62_9ZZZZ</name>
<keyword evidence="2" id="KW-0560">Oxidoreductase</keyword>
<comment type="caution">
    <text evidence="2">The sequence shown here is derived from an EMBL/GenBank/DDBJ whole genome shotgun (WGS) entry which is preliminary data.</text>
</comment>
<accession>T0ZI62</accession>
<dbReference type="InterPro" id="IPR029068">
    <property type="entry name" value="Glyas_Bleomycin-R_OHBP_Dase"/>
</dbReference>
<dbReference type="PROSITE" id="PS51819">
    <property type="entry name" value="VOC"/>
    <property type="match status" value="1"/>
</dbReference>
<reference evidence="2" key="1">
    <citation type="submission" date="2013-08" db="EMBL/GenBank/DDBJ databases">
        <authorList>
            <person name="Mendez C."/>
            <person name="Richter M."/>
            <person name="Ferrer M."/>
            <person name="Sanchez J."/>
        </authorList>
    </citation>
    <scope>NUCLEOTIDE SEQUENCE</scope>
</reference>
<organism evidence="2">
    <name type="scientific">mine drainage metagenome</name>
    <dbReference type="NCBI Taxonomy" id="410659"/>
    <lineage>
        <taxon>unclassified sequences</taxon>
        <taxon>metagenomes</taxon>
        <taxon>ecological metagenomes</taxon>
    </lineage>
</organism>
<reference evidence="2" key="2">
    <citation type="journal article" date="2014" name="ISME J.">
        <title>Microbial stratification in low pH oxic and suboxic macroscopic growths along an acid mine drainage.</title>
        <authorList>
            <person name="Mendez-Garcia C."/>
            <person name="Mesa V."/>
            <person name="Sprenger R.R."/>
            <person name="Richter M."/>
            <person name="Diez M.S."/>
            <person name="Solano J."/>
            <person name="Bargiela R."/>
            <person name="Golyshina O.V."/>
            <person name="Manteca A."/>
            <person name="Ramos J.L."/>
            <person name="Gallego J.R."/>
            <person name="Llorente I."/>
            <person name="Martins Dos Santos V.A."/>
            <person name="Jensen O.N."/>
            <person name="Pelaez A.I."/>
            <person name="Sanchez J."/>
            <person name="Ferrer M."/>
        </authorList>
    </citation>
    <scope>NUCLEOTIDE SEQUENCE</scope>
</reference>
<keyword evidence="2" id="KW-0223">Dioxygenase</keyword>
<feature type="domain" description="VOC" evidence="1">
    <location>
        <begin position="6"/>
        <end position="115"/>
    </location>
</feature>